<feature type="compositionally biased region" description="Polar residues" evidence="4">
    <location>
        <begin position="13"/>
        <end position="28"/>
    </location>
</feature>
<dbReference type="OrthoDB" id="514967at2759"/>
<evidence type="ECO:0000313" key="7">
    <source>
        <dbReference type="Proteomes" id="UP000236333"/>
    </source>
</evidence>
<keyword evidence="3" id="KW-0862">Zinc</keyword>
<evidence type="ECO:0000313" key="6">
    <source>
        <dbReference type="EMBL" id="PNH12158.1"/>
    </source>
</evidence>
<evidence type="ECO:0000256" key="1">
    <source>
        <dbReference type="ARBA" id="ARBA00022723"/>
    </source>
</evidence>
<dbReference type="AlphaFoldDB" id="A0A2J8AI08"/>
<dbReference type="PANTHER" id="PTHR31251:SF169">
    <property type="entry name" value="SQUAMOSA PROMOTER-BINDING-LIKE PROTEIN 8"/>
    <property type="match status" value="1"/>
</dbReference>
<dbReference type="Pfam" id="PF03110">
    <property type="entry name" value="SBP"/>
    <property type="match status" value="1"/>
</dbReference>
<gene>
    <name evidence="6" type="ORF">TSOC_000928</name>
</gene>
<reference evidence="6 7" key="1">
    <citation type="journal article" date="2017" name="Mol. Biol. Evol.">
        <title>The 4-celled Tetrabaena socialis nuclear genome reveals the essential components for genetic control of cell number at the origin of multicellularity in the volvocine lineage.</title>
        <authorList>
            <person name="Featherston J."/>
            <person name="Arakaki Y."/>
            <person name="Hanschen E.R."/>
            <person name="Ferris P.J."/>
            <person name="Michod R.E."/>
            <person name="Olson B.J.S.C."/>
            <person name="Nozaki H."/>
            <person name="Durand P.M."/>
        </authorList>
    </citation>
    <scope>NUCLEOTIDE SEQUENCE [LARGE SCALE GENOMIC DNA]</scope>
    <source>
        <strain evidence="6 7">NIES-571</strain>
    </source>
</reference>
<dbReference type="InterPro" id="IPR004333">
    <property type="entry name" value="SBP_dom"/>
</dbReference>
<feature type="region of interest" description="Disordered" evidence="4">
    <location>
        <begin position="134"/>
        <end position="186"/>
    </location>
</feature>
<accession>A0A2J8AI08</accession>
<keyword evidence="1" id="KW-0479">Metal-binding</keyword>
<dbReference type="InterPro" id="IPR036893">
    <property type="entry name" value="SBP_sf"/>
</dbReference>
<feature type="compositionally biased region" description="Basic and acidic residues" evidence="4">
    <location>
        <begin position="29"/>
        <end position="43"/>
    </location>
</feature>
<keyword evidence="2" id="KW-0863">Zinc-finger</keyword>
<dbReference type="EMBL" id="PGGS01000014">
    <property type="protein sequence ID" value="PNH12158.1"/>
    <property type="molecule type" value="Genomic_DNA"/>
</dbReference>
<evidence type="ECO:0000256" key="4">
    <source>
        <dbReference type="SAM" id="MobiDB-lite"/>
    </source>
</evidence>
<evidence type="ECO:0000259" key="5">
    <source>
        <dbReference type="PROSITE" id="PS51141"/>
    </source>
</evidence>
<evidence type="ECO:0000256" key="2">
    <source>
        <dbReference type="ARBA" id="ARBA00022771"/>
    </source>
</evidence>
<dbReference type="GO" id="GO:0003677">
    <property type="term" value="F:DNA binding"/>
    <property type="evidence" value="ECO:0007669"/>
    <property type="project" value="InterPro"/>
</dbReference>
<feature type="non-terminal residue" evidence="6">
    <location>
        <position position="186"/>
    </location>
</feature>
<sequence>MAGFAEAFGVESSAWSPSNYSWEPSSLTPERRTSGPASSDRDQSLGPLPGSWHCQGPPKSTRLSKGPLVCQVEGCGHDLSNEKGYYQRYRVCEPHLKMLVIAVEGKDCRFCQQCGRFHELTEFDGNKRSCRARLQQHNARRRKRDPLDTSRKDAGAARKAKAAAHPRSDSSNDAVRSGGMAHSADK</sequence>
<dbReference type="InterPro" id="IPR044817">
    <property type="entry name" value="SBP-like"/>
</dbReference>
<dbReference type="PROSITE" id="PS51141">
    <property type="entry name" value="ZF_SBP"/>
    <property type="match status" value="1"/>
</dbReference>
<evidence type="ECO:0000256" key="3">
    <source>
        <dbReference type="ARBA" id="ARBA00022833"/>
    </source>
</evidence>
<feature type="domain" description="SBP-type" evidence="5">
    <location>
        <begin position="67"/>
        <end position="144"/>
    </location>
</feature>
<dbReference type="PANTHER" id="PTHR31251">
    <property type="entry name" value="SQUAMOSA PROMOTER-BINDING-LIKE PROTEIN 4"/>
    <property type="match status" value="1"/>
</dbReference>
<feature type="region of interest" description="Disordered" evidence="4">
    <location>
        <begin position="1"/>
        <end position="60"/>
    </location>
</feature>
<comment type="caution">
    <text evidence="6">The sequence shown here is derived from an EMBL/GenBank/DDBJ whole genome shotgun (WGS) entry which is preliminary data.</text>
</comment>
<proteinExistence type="predicted"/>
<dbReference type="Gene3D" id="4.10.1100.10">
    <property type="entry name" value="Transcription factor, SBP-box domain"/>
    <property type="match status" value="1"/>
</dbReference>
<dbReference type="GO" id="GO:0005634">
    <property type="term" value="C:nucleus"/>
    <property type="evidence" value="ECO:0007669"/>
    <property type="project" value="InterPro"/>
</dbReference>
<dbReference type="Proteomes" id="UP000236333">
    <property type="component" value="Unassembled WGS sequence"/>
</dbReference>
<feature type="compositionally biased region" description="Basic and acidic residues" evidence="4">
    <location>
        <begin position="145"/>
        <end position="156"/>
    </location>
</feature>
<organism evidence="6 7">
    <name type="scientific">Tetrabaena socialis</name>
    <dbReference type="NCBI Taxonomy" id="47790"/>
    <lineage>
        <taxon>Eukaryota</taxon>
        <taxon>Viridiplantae</taxon>
        <taxon>Chlorophyta</taxon>
        <taxon>core chlorophytes</taxon>
        <taxon>Chlorophyceae</taxon>
        <taxon>CS clade</taxon>
        <taxon>Chlamydomonadales</taxon>
        <taxon>Tetrabaenaceae</taxon>
        <taxon>Tetrabaena</taxon>
    </lineage>
</organism>
<dbReference type="SUPFAM" id="SSF103612">
    <property type="entry name" value="SBT domain"/>
    <property type="match status" value="1"/>
</dbReference>
<dbReference type="GO" id="GO:0008270">
    <property type="term" value="F:zinc ion binding"/>
    <property type="evidence" value="ECO:0007669"/>
    <property type="project" value="UniProtKB-KW"/>
</dbReference>
<keyword evidence="7" id="KW-1185">Reference proteome</keyword>
<protein>
    <submittedName>
        <fullName evidence="6">Squamosa promoter-binding-like protein 3</fullName>
    </submittedName>
</protein>
<name>A0A2J8AI08_9CHLO</name>